<evidence type="ECO:0000256" key="1">
    <source>
        <dbReference type="SAM" id="MobiDB-lite"/>
    </source>
</evidence>
<dbReference type="Proteomes" id="UP000634919">
    <property type="component" value="Unassembled WGS sequence"/>
</dbReference>
<organism evidence="2 3">
    <name type="scientific">Comamonas avium</name>
    <dbReference type="NCBI Taxonomy" id="2762231"/>
    <lineage>
        <taxon>Bacteria</taxon>
        <taxon>Pseudomonadati</taxon>
        <taxon>Pseudomonadota</taxon>
        <taxon>Betaproteobacteria</taxon>
        <taxon>Burkholderiales</taxon>
        <taxon>Comamonadaceae</taxon>
        <taxon>Comamonas</taxon>
    </lineage>
</organism>
<comment type="caution">
    <text evidence="2">The sequence shown here is derived from an EMBL/GenBank/DDBJ whole genome shotgun (WGS) entry which is preliminary data.</text>
</comment>
<gene>
    <name evidence="2" type="ORF">H9646_16815</name>
</gene>
<proteinExistence type="predicted"/>
<dbReference type="EMBL" id="JACSQK010000009">
    <property type="protein sequence ID" value="MBD7962134.1"/>
    <property type="molecule type" value="Genomic_DNA"/>
</dbReference>
<accession>A0ABR8SFL7</accession>
<reference evidence="2 3" key="1">
    <citation type="submission" date="2020-08" db="EMBL/GenBank/DDBJ databases">
        <title>A Genomic Blueprint of the Chicken Gut Microbiome.</title>
        <authorList>
            <person name="Gilroy R."/>
            <person name="Ravi A."/>
            <person name="Getino M."/>
            <person name="Pursley I."/>
            <person name="Horton D.L."/>
            <person name="Alikhan N.-F."/>
            <person name="Baker D."/>
            <person name="Gharbi K."/>
            <person name="Hall N."/>
            <person name="Watson M."/>
            <person name="Adriaenssens E.M."/>
            <person name="Foster-Nyarko E."/>
            <person name="Jarju S."/>
            <person name="Secka A."/>
            <person name="Antonio M."/>
            <person name="Oren A."/>
            <person name="Chaudhuri R."/>
            <person name="La Ragione R.M."/>
            <person name="Hildebrand F."/>
            <person name="Pallen M.J."/>
        </authorList>
    </citation>
    <scope>NUCLEOTIDE SEQUENCE [LARGE SCALE GENOMIC DNA]</scope>
    <source>
        <strain evidence="2 3">Sa2CVA6</strain>
    </source>
</reference>
<name>A0ABR8SFL7_9BURK</name>
<dbReference type="RefSeq" id="WP_191724543.1">
    <property type="nucleotide sequence ID" value="NZ_JACSQK010000009.1"/>
</dbReference>
<feature type="region of interest" description="Disordered" evidence="1">
    <location>
        <begin position="1"/>
        <end position="24"/>
    </location>
</feature>
<evidence type="ECO:0000313" key="3">
    <source>
        <dbReference type="Proteomes" id="UP000634919"/>
    </source>
</evidence>
<evidence type="ECO:0000313" key="2">
    <source>
        <dbReference type="EMBL" id="MBD7962134.1"/>
    </source>
</evidence>
<keyword evidence="3" id="KW-1185">Reference proteome</keyword>
<sequence length="79" mass="9115">MSESRIPQGGLRKPRSKYPISSATSMRQHIDRIKDGRYRVWNSKENRCCRPVQVGVALICVVDDFGVLQVVEQEGYPWH</sequence>
<protein>
    <submittedName>
        <fullName evidence="2">Uncharacterized protein</fullName>
    </submittedName>
</protein>